<evidence type="ECO:0000313" key="1">
    <source>
        <dbReference type="EMBL" id="SPD45649.1"/>
    </source>
</evidence>
<sequence>MFCWQVTMPQYAASPWAPAGLAGSRARAAGVPARAGRRAWGGADGKSCGKDNVRARTPVFRRPADLLQRITRTPRVTCGNKTVRPRRRMWRRR</sequence>
<organism evidence="1 2">
    <name type="scientific">Cupriavidus neocaledonicus</name>
    <dbReference type="NCBI Taxonomy" id="1040979"/>
    <lineage>
        <taxon>Bacteria</taxon>
        <taxon>Pseudomonadati</taxon>
        <taxon>Pseudomonadota</taxon>
        <taxon>Betaproteobacteria</taxon>
        <taxon>Burkholderiales</taxon>
        <taxon>Burkholderiaceae</taxon>
        <taxon>Cupriavidus</taxon>
    </lineage>
</organism>
<evidence type="ECO:0000313" key="2">
    <source>
        <dbReference type="Proteomes" id="UP000255168"/>
    </source>
</evidence>
<accession>A0A375H5V6</accession>
<dbReference type="EMBL" id="LT984806">
    <property type="protein sequence ID" value="SPD45649.1"/>
    <property type="molecule type" value="Genomic_DNA"/>
</dbReference>
<dbReference type="AlphaFoldDB" id="A0A375H5V6"/>
<protein>
    <submittedName>
        <fullName evidence="1">Uncharacterized protein</fullName>
    </submittedName>
</protein>
<dbReference type="Proteomes" id="UP000255168">
    <property type="component" value="Chromosome I"/>
</dbReference>
<proteinExistence type="predicted"/>
<name>A0A375H5V6_9BURK</name>
<reference evidence="1 2" key="1">
    <citation type="submission" date="2018-01" db="EMBL/GenBank/DDBJ databases">
        <authorList>
            <person name="Clerissi C."/>
        </authorList>
    </citation>
    <scope>NUCLEOTIDE SEQUENCE [LARGE SCALE GENOMIC DNA]</scope>
    <source>
        <strain evidence="1">Cupriavidus taiwanensis STM 6160</strain>
    </source>
</reference>
<gene>
    <name evidence="1" type="ORF">CBM2607_10586</name>
</gene>